<evidence type="ECO:0000313" key="7">
    <source>
        <dbReference type="Proteomes" id="UP000323161"/>
    </source>
</evidence>
<dbReference type="SUPFAM" id="SSF53850">
    <property type="entry name" value="Periplasmic binding protein-like II"/>
    <property type="match status" value="1"/>
</dbReference>
<dbReference type="Gene3D" id="3.40.190.10">
    <property type="entry name" value="Periplasmic binding protein-like II"/>
    <property type="match status" value="2"/>
</dbReference>
<dbReference type="InterPro" id="IPR036390">
    <property type="entry name" value="WH_DNA-bd_sf"/>
</dbReference>
<keyword evidence="4" id="KW-0804">Transcription</keyword>
<dbReference type="InterPro" id="IPR058163">
    <property type="entry name" value="LysR-type_TF_proteobact-type"/>
</dbReference>
<comment type="similarity">
    <text evidence="1">Belongs to the LysR transcriptional regulatory family.</text>
</comment>
<protein>
    <submittedName>
        <fullName evidence="6">LysR family transcriptional regulator</fullName>
    </submittedName>
</protein>
<evidence type="ECO:0000256" key="4">
    <source>
        <dbReference type="ARBA" id="ARBA00023163"/>
    </source>
</evidence>
<dbReference type="InterPro" id="IPR036388">
    <property type="entry name" value="WH-like_DNA-bd_sf"/>
</dbReference>
<dbReference type="CDD" id="cd08432">
    <property type="entry name" value="PBP2_GcdR_TrpI_HvrB_AmpR_like"/>
    <property type="match status" value="1"/>
</dbReference>
<dbReference type="Pfam" id="PF00126">
    <property type="entry name" value="HTH_1"/>
    <property type="match status" value="1"/>
</dbReference>
<dbReference type="Proteomes" id="UP000323161">
    <property type="component" value="Unassembled WGS sequence"/>
</dbReference>
<dbReference type="Pfam" id="PF03466">
    <property type="entry name" value="LysR_substrate"/>
    <property type="match status" value="1"/>
</dbReference>
<comment type="caution">
    <text evidence="6">The sequence shown here is derived from an EMBL/GenBank/DDBJ whole genome shotgun (WGS) entry which is preliminary data.</text>
</comment>
<organism evidence="6 7">
    <name type="scientific">Marinobacter salinexigens</name>
    <dbReference type="NCBI Taxonomy" id="2919747"/>
    <lineage>
        <taxon>Bacteria</taxon>
        <taxon>Pseudomonadati</taxon>
        <taxon>Pseudomonadota</taxon>
        <taxon>Gammaproteobacteria</taxon>
        <taxon>Pseudomonadales</taxon>
        <taxon>Marinobacteraceae</taxon>
        <taxon>Marinobacter</taxon>
    </lineage>
</organism>
<name>A0A5B0VFE7_9GAMM</name>
<keyword evidence="3" id="KW-0238">DNA-binding</keyword>
<dbReference type="PANTHER" id="PTHR30537">
    <property type="entry name" value="HTH-TYPE TRANSCRIPTIONAL REGULATOR"/>
    <property type="match status" value="1"/>
</dbReference>
<dbReference type="SUPFAM" id="SSF46785">
    <property type="entry name" value="Winged helix' DNA-binding domain"/>
    <property type="match status" value="1"/>
</dbReference>
<dbReference type="GO" id="GO:0043565">
    <property type="term" value="F:sequence-specific DNA binding"/>
    <property type="evidence" value="ECO:0007669"/>
    <property type="project" value="TreeGrafter"/>
</dbReference>
<reference evidence="6 7" key="1">
    <citation type="submission" date="2019-08" db="EMBL/GenBank/DDBJ databases">
        <title>Marinobacter ZYF650 sp. nov., a marine bacterium isolated from seawater of the Mariana trench.</title>
        <authorList>
            <person name="Ahmad W."/>
        </authorList>
    </citation>
    <scope>NUCLEOTIDE SEQUENCE [LARGE SCALE GENOMIC DNA]</scope>
    <source>
        <strain evidence="6 7">ZYF650</strain>
    </source>
</reference>
<evidence type="ECO:0000313" key="6">
    <source>
        <dbReference type="EMBL" id="KAA1173370.1"/>
    </source>
</evidence>
<feature type="domain" description="HTH lysR-type" evidence="5">
    <location>
        <begin position="5"/>
        <end position="62"/>
    </location>
</feature>
<dbReference type="EMBL" id="VTUU01000005">
    <property type="protein sequence ID" value="KAA1173370.1"/>
    <property type="molecule type" value="Genomic_DNA"/>
</dbReference>
<dbReference type="Gene3D" id="1.10.10.10">
    <property type="entry name" value="Winged helix-like DNA-binding domain superfamily/Winged helix DNA-binding domain"/>
    <property type="match status" value="1"/>
</dbReference>
<proteinExistence type="inferred from homology"/>
<gene>
    <name evidence="6" type="ORF">FWJ25_12370</name>
</gene>
<dbReference type="InterPro" id="IPR005119">
    <property type="entry name" value="LysR_subst-bd"/>
</dbReference>
<keyword evidence="7" id="KW-1185">Reference proteome</keyword>
<dbReference type="GO" id="GO:0006351">
    <property type="term" value="P:DNA-templated transcription"/>
    <property type="evidence" value="ECO:0007669"/>
    <property type="project" value="TreeGrafter"/>
</dbReference>
<dbReference type="PRINTS" id="PR00039">
    <property type="entry name" value="HTHLYSR"/>
</dbReference>
<dbReference type="PANTHER" id="PTHR30537:SF26">
    <property type="entry name" value="GLYCINE CLEAVAGE SYSTEM TRANSCRIPTIONAL ACTIVATOR"/>
    <property type="match status" value="1"/>
</dbReference>
<sequence length="293" mass="32696">MQALPPLRALQAFRYAARELSFKAAAEAMNISNAAVSSHIRGLEEFLGMKLFVRLTREVKLTPEGSRLSGFIETGFQEIERGIATFAPNSDPTNLKVATLPSFANRWLMPRISRFQERYPQIKLSIMPGFSLVDFQGDGVDLAIRFGKGNYPGLESRFFMEESLVVVCHASLADGRKVEPSDLANMPWLVDDSIDMQGSWGKFQRALGIKIPDTSIRLEVNEASAQVEAVLAGRGVSLIRHILVADMLKDGLLMQPIDFSMSAEYHYYLVAPEAKFRTEKVRAFVSWISSEIS</sequence>
<evidence type="ECO:0000256" key="1">
    <source>
        <dbReference type="ARBA" id="ARBA00009437"/>
    </source>
</evidence>
<evidence type="ECO:0000256" key="3">
    <source>
        <dbReference type="ARBA" id="ARBA00023125"/>
    </source>
</evidence>
<dbReference type="GO" id="GO:0003700">
    <property type="term" value="F:DNA-binding transcription factor activity"/>
    <property type="evidence" value="ECO:0007669"/>
    <property type="project" value="InterPro"/>
</dbReference>
<dbReference type="PROSITE" id="PS50931">
    <property type="entry name" value="HTH_LYSR"/>
    <property type="match status" value="1"/>
</dbReference>
<evidence type="ECO:0000259" key="5">
    <source>
        <dbReference type="PROSITE" id="PS50931"/>
    </source>
</evidence>
<accession>A0A5B0VFE7</accession>
<evidence type="ECO:0000256" key="2">
    <source>
        <dbReference type="ARBA" id="ARBA00023015"/>
    </source>
</evidence>
<dbReference type="InterPro" id="IPR000847">
    <property type="entry name" value="LysR_HTH_N"/>
</dbReference>
<keyword evidence="2" id="KW-0805">Transcription regulation</keyword>
<dbReference type="AlphaFoldDB" id="A0A5B0VFE7"/>